<protein>
    <submittedName>
        <fullName evidence="1">MobA protein</fullName>
    </submittedName>
</protein>
<comment type="caution">
    <text evidence="1">The sequence shown here is derived from an EMBL/GenBank/DDBJ whole genome shotgun (WGS) entry which is preliminary data.</text>
</comment>
<dbReference type="Proteomes" id="UP001565200">
    <property type="component" value="Unassembled WGS sequence"/>
</dbReference>
<dbReference type="RefSeq" id="WP_148464588.1">
    <property type="nucleotide sequence ID" value="NZ_JBCLPP010000063.1"/>
</dbReference>
<dbReference type="InterPro" id="IPR045788">
    <property type="entry name" value="MobC_2"/>
</dbReference>
<reference evidence="1 2" key="1">
    <citation type="submission" date="2024-03" db="EMBL/GenBank/DDBJ databases">
        <title>Mouse gut bacterial collection (mGBC) of GemPharmatech.</title>
        <authorList>
            <person name="He Y."/>
            <person name="Dong L."/>
            <person name="Wu D."/>
            <person name="Gao X."/>
            <person name="Lin Z."/>
        </authorList>
    </citation>
    <scope>NUCLEOTIDE SEQUENCE [LARGE SCALE GENOMIC DNA]</scope>
    <source>
        <strain evidence="1 2">54-13</strain>
    </source>
</reference>
<accession>A0ABV4CZ42</accession>
<gene>
    <name evidence="1" type="ORF">AAK873_13540</name>
</gene>
<evidence type="ECO:0000313" key="1">
    <source>
        <dbReference type="EMBL" id="MEY8246626.1"/>
    </source>
</evidence>
<dbReference type="Pfam" id="PF19514">
    <property type="entry name" value="MobC_2"/>
    <property type="match status" value="1"/>
</dbReference>
<sequence length="142" mass="16638">MKQNFKKAGRHPKIDPTAFRCSVNFTAKEHSLLQTMHEKSGIDSLSAFIKMQVFGKTFKVHYMDDATRIFIDKLSALNARYRTFAIDYDLLVNTLRENFSEKKAMQALYKLEQITIDMVKVNKEIVALARQFDNIWRDKIKE</sequence>
<name>A0ABV4CZ42_9BACT</name>
<organism evidence="1 2">
    <name type="scientific">Heminiphilus faecis</name>
    <dbReference type="NCBI Taxonomy" id="2601703"/>
    <lineage>
        <taxon>Bacteria</taxon>
        <taxon>Pseudomonadati</taxon>
        <taxon>Bacteroidota</taxon>
        <taxon>Bacteroidia</taxon>
        <taxon>Bacteroidales</taxon>
        <taxon>Muribaculaceae</taxon>
        <taxon>Heminiphilus</taxon>
    </lineage>
</organism>
<dbReference type="EMBL" id="JBCLPP010000063">
    <property type="protein sequence ID" value="MEY8246626.1"/>
    <property type="molecule type" value="Genomic_DNA"/>
</dbReference>
<proteinExistence type="predicted"/>
<keyword evidence="2" id="KW-1185">Reference proteome</keyword>
<evidence type="ECO:0000313" key="2">
    <source>
        <dbReference type="Proteomes" id="UP001565200"/>
    </source>
</evidence>